<dbReference type="STRING" id="715226.ABI_26920"/>
<name>F4QPL9_9CAUL</name>
<keyword evidence="3" id="KW-0489">Methyltransferase</keyword>
<organism evidence="3 4">
    <name type="scientific">Asticcacaulis biprosthecium C19</name>
    <dbReference type="NCBI Taxonomy" id="715226"/>
    <lineage>
        <taxon>Bacteria</taxon>
        <taxon>Pseudomonadati</taxon>
        <taxon>Pseudomonadota</taxon>
        <taxon>Alphaproteobacteria</taxon>
        <taxon>Caulobacterales</taxon>
        <taxon>Caulobacteraceae</taxon>
        <taxon>Asticcacaulis</taxon>
    </lineage>
</organism>
<dbReference type="SUPFAM" id="SSF53335">
    <property type="entry name" value="S-adenosyl-L-methionine-dependent methyltransferases"/>
    <property type="match status" value="1"/>
</dbReference>
<dbReference type="CDD" id="cd02440">
    <property type="entry name" value="AdoMet_MTases"/>
    <property type="match status" value="1"/>
</dbReference>
<dbReference type="HOGENOM" id="CLU_032787_1_0_5"/>
<evidence type="ECO:0000313" key="3">
    <source>
        <dbReference type="EMBL" id="EGF91277.1"/>
    </source>
</evidence>
<dbReference type="Pfam" id="PF10119">
    <property type="entry name" value="MethyTransf_Reg"/>
    <property type="match status" value="1"/>
</dbReference>
<dbReference type="InterPro" id="IPR025714">
    <property type="entry name" value="Methyltranfer_dom"/>
</dbReference>
<dbReference type="RefSeq" id="WP_006273477.1">
    <property type="nucleotide sequence ID" value="NZ_GL883078.1"/>
</dbReference>
<dbReference type="AlphaFoldDB" id="F4QPL9"/>
<keyword evidence="3" id="KW-0808">Transferase</keyword>
<dbReference type="EMBL" id="GL883078">
    <property type="protein sequence ID" value="EGF91277.1"/>
    <property type="molecule type" value="Genomic_DNA"/>
</dbReference>
<dbReference type="eggNOG" id="COG0500">
    <property type="taxonomic scope" value="Bacteria"/>
</dbReference>
<dbReference type="InterPro" id="IPR018773">
    <property type="entry name" value="MeTrfase_reg_dom_prd"/>
</dbReference>
<feature type="domain" description="Methyltransferase regulatory" evidence="1">
    <location>
        <begin position="220"/>
        <end position="302"/>
    </location>
</feature>
<protein>
    <submittedName>
        <fullName evidence="3">Methyltransferase domain protein</fullName>
    </submittedName>
</protein>
<proteinExistence type="predicted"/>
<reference evidence="4" key="1">
    <citation type="submission" date="2011-03" db="EMBL/GenBank/DDBJ databases">
        <title>Draft genome sequence of Brevundimonas diminuta.</title>
        <authorList>
            <person name="Brown P.J.B."/>
            <person name="Buechlein A."/>
            <person name="Hemmerich C."/>
            <person name="Brun Y.V."/>
        </authorList>
    </citation>
    <scope>NUCLEOTIDE SEQUENCE [LARGE SCALE GENOMIC DNA]</scope>
    <source>
        <strain evidence="4">C19</strain>
    </source>
</reference>
<dbReference type="GO" id="GO:0008168">
    <property type="term" value="F:methyltransferase activity"/>
    <property type="evidence" value="ECO:0007669"/>
    <property type="project" value="UniProtKB-KW"/>
</dbReference>
<feature type="domain" description="Methyltransferase" evidence="2">
    <location>
        <begin position="45"/>
        <end position="161"/>
    </location>
</feature>
<dbReference type="Proteomes" id="UP000006512">
    <property type="component" value="Unassembled WGS sequence"/>
</dbReference>
<evidence type="ECO:0000313" key="4">
    <source>
        <dbReference type="Proteomes" id="UP000006512"/>
    </source>
</evidence>
<dbReference type="Pfam" id="PF13847">
    <property type="entry name" value="Methyltransf_31"/>
    <property type="match status" value="1"/>
</dbReference>
<accession>F4QPL9</accession>
<dbReference type="OrthoDB" id="5298787at2"/>
<evidence type="ECO:0000259" key="2">
    <source>
        <dbReference type="Pfam" id="PF13847"/>
    </source>
</evidence>
<evidence type="ECO:0000259" key="1">
    <source>
        <dbReference type="Pfam" id="PF10119"/>
    </source>
</evidence>
<keyword evidence="4" id="KW-1185">Reference proteome</keyword>
<dbReference type="GO" id="GO:0032259">
    <property type="term" value="P:methylation"/>
    <property type="evidence" value="ECO:0007669"/>
    <property type="project" value="UniProtKB-KW"/>
</dbReference>
<dbReference type="Gene3D" id="3.40.50.150">
    <property type="entry name" value="Vaccinia Virus protein VP39"/>
    <property type="match status" value="1"/>
</dbReference>
<dbReference type="InterPro" id="IPR029063">
    <property type="entry name" value="SAM-dependent_MTases_sf"/>
</dbReference>
<gene>
    <name evidence="3" type="ORF">ABI_26920</name>
</gene>
<sequence length="495" mass="53711">MSDDTWTGGYVVDVEYTHGFYPELAPLNLAMAATLAGRRAVDVDQAYTYLELGCGNGYSTALLAAANPHGQFWGNDFNPTHILNARATAQAAGLENVTFLEASFEDLLSTELPEFDIITLHGIWSWVSAENRHYIVELIRRRLKPGGLVYVSYNCLPGWSRVAPLRRLMKLGVTNAAAPAPARVEQALTYARAMSEAGAGFFAATPETGALLDRLAKENPTYLAHEYLNEQWSLFYQDEVADALSPAKLGYVAQARLMEGFDQFNFKPAQRALLTAPDAPAASEVVRDFLLDRRFRRDVYSRGAPAITPDEVSQWLCGRRFALARLRSLCPLKLKRPGGEFNLTPQVFNGVLDGLVAGPATVEQLCEMPDLKGNEARHIEQALGVLCALDYVQPALAAEGQTARKAVTDRFNAAGLRSAAAGKPVAALASPVTGTGIPLPGPEQAFLAAIVRGHSPEAVADAMTPESEDQRNALRKRAQTFAREGLSVLKALQVI</sequence>